<sequence length="97" mass="10396">MSTAEALKAAALRIFSLKVQTPRCSSATQCVVLGGTMKWVWGSQPLRSTTPKMGAGAITIPLASVFNELCPYLPSSFDRICFGLPLESRTVTFTVAL</sequence>
<organism evidence="1">
    <name type="scientific">Anguilla anguilla</name>
    <name type="common">European freshwater eel</name>
    <name type="synonym">Muraena anguilla</name>
    <dbReference type="NCBI Taxonomy" id="7936"/>
    <lineage>
        <taxon>Eukaryota</taxon>
        <taxon>Metazoa</taxon>
        <taxon>Chordata</taxon>
        <taxon>Craniata</taxon>
        <taxon>Vertebrata</taxon>
        <taxon>Euteleostomi</taxon>
        <taxon>Actinopterygii</taxon>
        <taxon>Neopterygii</taxon>
        <taxon>Teleostei</taxon>
        <taxon>Anguilliformes</taxon>
        <taxon>Anguillidae</taxon>
        <taxon>Anguilla</taxon>
    </lineage>
</organism>
<name>A0A0E9WCP5_ANGAN</name>
<proteinExistence type="predicted"/>
<accession>A0A0E9WCP5</accession>
<dbReference type="EMBL" id="GBXM01020445">
    <property type="protein sequence ID" value="JAH88132.1"/>
    <property type="molecule type" value="Transcribed_RNA"/>
</dbReference>
<protein>
    <submittedName>
        <fullName evidence="1">Uncharacterized protein</fullName>
    </submittedName>
</protein>
<dbReference type="AlphaFoldDB" id="A0A0E9WCP5"/>
<reference evidence="1" key="2">
    <citation type="journal article" date="2015" name="Fish Shellfish Immunol.">
        <title>Early steps in the European eel (Anguilla anguilla)-Vibrio vulnificus interaction in the gills: Role of the RtxA13 toxin.</title>
        <authorList>
            <person name="Callol A."/>
            <person name="Pajuelo D."/>
            <person name="Ebbesson L."/>
            <person name="Teles M."/>
            <person name="MacKenzie S."/>
            <person name="Amaro C."/>
        </authorList>
    </citation>
    <scope>NUCLEOTIDE SEQUENCE</scope>
</reference>
<evidence type="ECO:0000313" key="1">
    <source>
        <dbReference type="EMBL" id="JAH88132.1"/>
    </source>
</evidence>
<reference evidence="1" key="1">
    <citation type="submission" date="2014-11" db="EMBL/GenBank/DDBJ databases">
        <authorList>
            <person name="Amaro Gonzalez C."/>
        </authorList>
    </citation>
    <scope>NUCLEOTIDE SEQUENCE</scope>
</reference>